<proteinExistence type="predicted"/>
<comment type="subcellular location">
    <subcellularLocation>
        <location evidence="1">Cell membrane</location>
        <topology evidence="1">Multi-pass membrane protein</topology>
    </subcellularLocation>
</comment>
<evidence type="ECO:0000256" key="1">
    <source>
        <dbReference type="ARBA" id="ARBA00004651"/>
    </source>
</evidence>
<evidence type="ECO:0000256" key="4">
    <source>
        <dbReference type="ARBA" id="ARBA00022840"/>
    </source>
</evidence>
<keyword evidence="5 7" id="KW-1133">Transmembrane helix</keyword>
<keyword evidence="6 7" id="KW-0472">Membrane</keyword>
<dbReference type="PROSITE" id="PS50929">
    <property type="entry name" value="ABC_TM1F"/>
    <property type="match status" value="1"/>
</dbReference>
<sequence>MNNDFLDDVIDSKEAEDKYFLTRWRSAIVQIAHHYRLNISEQNILITELWSYNLGREKIIKNMARQAGLSLKIDSGKDYIFNTWLFPQVLEMSNGQLAILKSIDSKGNYIISFIEDDGLVSVVGRDDINSKVSRIVTLRPIKTQQDPRSDKYIIPFRKHWAWKIAFPNLKPYYVIILGSFFVNILGLAGITYSMQTYDRIIPAQSIPTMWVLFIGVILAFVFDFLLRIMRYSIIDMLGKRADLIISDRVFGRSLRIKNGYRPKSTGTFISQLRELEQVREMMTSSTVIAIADLPFFFLFLAVIYSLAGIVFLVPLVGMVLMVLPGLLSQKKLSILANSSMRESSLRNAILVETVQGLDDIKYLQAEYRFQQQWLHYTNATADNSIKIKKLTHTLTTWSFFIQNSVFVCVVLVGTPFVMEGKLSTGALVASSILSSRMMAPISQIANILTRWQQTKVAISGIDNIMKLPVDHQEDSRMVHKPAIYGKYKIRDAAFIHNDESTMAAVKIKKLDIKPGERIALLGRNGSGKSSLLSALAGMMLKTNGELILDDINLYNIDPSDVRRDVGYLTQHSRLFYGTIRENLTLGMPLCKDEDLFQAISLTGAINFINQLPDGLDYLLQEGGGGLSGGQQQILLLSRLLLRNPSVILLDEPTAALDELTEDEFVNNMKDWLKGKTVIIATHRKKILELVDRVIVVSNGEMLLDEKKKDVIATL</sequence>
<accession>A0AA46QD85</accession>
<dbReference type="Proteomes" id="UP000320710">
    <property type="component" value="Unassembled WGS sequence"/>
</dbReference>
<dbReference type="Pfam" id="PF00664">
    <property type="entry name" value="ABC_membrane"/>
    <property type="match status" value="1"/>
</dbReference>
<dbReference type="EMBL" id="VFMJ01000001">
    <property type="protein sequence ID" value="TQI86458.1"/>
    <property type="molecule type" value="Genomic_DNA"/>
</dbReference>
<dbReference type="InterPro" id="IPR003439">
    <property type="entry name" value="ABC_transporter-like_ATP-bd"/>
</dbReference>
<dbReference type="AlphaFoldDB" id="A0AA46QD85"/>
<evidence type="ECO:0000259" key="9">
    <source>
        <dbReference type="PROSITE" id="PS50929"/>
    </source>
</evidence>
<organism evidence="10 11">
    <name type="scientific">Serratia marcescens</name>
    <dbReference type="NCBI Taxonomy" id="615"/>
    <lineage>
        <taxon>Bacteria</taxon>
        <taxon>Pseudomonadati</taxon>
        <taxon>Pseudomonadota</taxon>
        <taxon>Gammaproteobacteria</taxon>
        <taxon>Enterobacterales</taxon>
        <taxon>Yersiniaceae</taxon>
        <taxon>Serratia</taxon>
    </lineage>
</organism>
<dbReference type="InterPro" id="IPR027417">
    <property type="entry name" value="P-loop_NTPase"/>
</dbReference>
<dbReference type="InterPro" id="IPR011527">
    <property type="entry name" value="ABC1_TM_dom"/>
</dbReference>
<dbReference type="SUPFAM" id="SSF52540">
    <property type="entry name" value="P-loop containing nucleoside triphosphate hydrolases"/>
    <property type="match status" value="1"/>
</dbReference>
<keyword evidence="3" id="KW-0547">Nucleotide-binding</keyword>
<dbReference type="InterPro" id="IPR003593">
    <property type="entry name" value="AAA+_ATPase"/>
</dbReference>
<evidence type="ECO:0000256" key="7">
    <source>
        <dbReference type="SAM" id="Phobius"/>
    </source>
</evidence>
<dbReference type="Gene3D" id="1.20.1560.10">
    <property type="entry name" value="ABC transporter type 1, transmembrane domain"/>
    <property type="match status" value="1"/>
</dbReference>
<dbReference type="RefSeq" id="WP_141971398.1">
    <property type="nucleotide sequence ID" value="NZ_VFMJ01000001.1"/>
</dbReference>
<dbReference type="GO" id="GO:0005886">
    <property type="term" value="C:plasma membrane"/>
    <property type="evidence" value="ECO:0007669"/>
    <property type="project" value="UniProtKB-SubCell"/>
</dbReference>
<evidence type="ECO:0000313" key="11">
    <source>
        <dbReference type="Proteomes" id="UP000320710"/>
    </source>
</evidence>
<dbReference type="GO" id="GO:0005524">
    <property type="term" value="F:ATP binding"/>
    <property type="evidence" value="ECO:0007669"/>
    <property type="project" value="UniProtKB-KW"/>
</dbReference>
<dbReference type="PROSITE" id="PS50893">
    <property type="entry name" value="ABC_TRANSPORTER_2"/>
    <property type="match status" value="1"/>
</dbReference>
<dbReference type="PANTHER" id="PTHR43394">
    <property type="entry name" value="ATP-DEPENDENT PERMEASE MDL1, MITOCHONDRIAL"/>
    <property type="match status" value="1"/>
</dbReference>
<protein>
    <submittedName>
        <fullName evidence="10">ATP-binding cassette subfamily C protein LapB/adhesin transport system membrane fusion protein</fullName>
    </submittedName>
</protein>
<dbReference type="NCBIfam" id="TIGR03375">
    <property type="entry name" value="type_I_sec_LssB"/>
    <property type="match status" value="1"/>
</dbReference>
<dbReference type="SUPFAM" id="SSF90123">
    <property type="entry name" value="ABC transporter transmembrane region"/>
    <property type="match status" value="1"/>
</dbReference>
<keyword evidence="4 10" id="KW-0067">ATP-binding</keyword>
<dbReference type="CDD" id="cd18587">
    <property type="entry name" value="ABC_6TM_LapB_like"/>
    <property type="match status" value="1"/>
</dbReference>
<dbReference type="PANTHER" id="PTHR43394:SF1">
    <property type="entry name" value="ATP-BINDING CASSETTE SUB-FAMILY B MEMBER 10, MITOCHONDRIAL"/>
    <property type="match status" value="1"/>
</dbReference>
<dbReference type="SMART" id="SM00382">
    <property type="entry name" value="AAA"/>
    <property type="match status" value="1"/>
</dbReference>
<evidence type="ECO:0000256" key="6">
    <source>
        <dbReference type="ARBA" id="ARBA00023136"/>
    </source>
</evidence>
<feature type="domain" description="ABC transporter" evidence="8">
    <location>
        <begin position="487"/>
        <end position="714"/>
    </location>
</feature>
<evidence type="ECO:0000256" key="5">
    <source>
        <dbReference type="ARBA" id="ARBA00022989"/>
    </source>
</evidence>
<comment type="caution">
    <text evidence="10">The sequence shown here is derived from an EMBL/GenBank/DDBJ whole genome shotgun (WGS) entry which is preliminary data.</text>
</comment>
<dbReference type="InterPro" id="IPR036640">
    <property type="entry name" value="ABC1_TM_sf"/>
</dbReference>
<dbReference type="InterPro" id="IPR017750">
    <property type="entry name" value="ATPase_T1SS"/>
</dbReference>
<evidence type="ECO:0000256" key="3">
    <source>
        <dbReference type="ARBA" id="ARBA00022741"/>
    </source>
</evidence>
<keyword evidence="2 7" id="KW-0812">Transmembrane</keyword>
<dbReference type="Pfam" id="PF00005">
    <property type="entry name" value="ABC_tran"/>
    <property type="match status" value="1"/>
</dbReference>
<dbReference type="GO" id="GO:0015421">
    <property type="term" value="F:ABC-type oligopeptide transporter activity"/>
    <property type="evidence" value="ECO:0007669"/>
    <property type="project" value="TreeGrafter"/>
</dbReference>
<dbReference type="GO" id="GO:0016887">
    <property type="term" value="F:ATP hydrolysis activity"/>
    <property type="evidence" value="ECO:0007669"/>
    <property type="project" value="InterPro"/>
</dbReference>
<evidence type="ECO:0000256" key="2">
    <source>
        <dbReference type="ARBA" id="ARBA00022692"/>
    </source>
</evidence>
<gene>
    <name evidence="10" type="ORF">FHU12_4080</name>
</gene>
<dbReference type="Gene3D" id="3.40.50.300">
    <property type="entry name" value="P-loop containing nucleotide triphosphate hydrolases"/>
    <property type="match status" value="1"/>
</dbReference>
<dbReference type="InterPro" id="IPR039421">
    <property type="entry name" value="Type_1_exporter"/>
</dbReference>
<name>A0AA46QD85_SERMA</name>
<feature type="transmembrane region" description="Helical" evidence="7">
    <location>
        <begin position="206"/>
        <end position="226"/>
    </location>
</feature>
<reference evidence="10 11" key="2">
    <citation type="submission" date="2019-07" db="EMBL/GenBank/DDBJ databases">
        <title>Investigation of anaerobic lignin degradation for improved lignocellulosic biofuels.</title>
        <authorList>
            <person name="Deangelis K.PhD."/>
        </authorList>
    </citation>
    <scope>NUCLEOTIDE SEQUENCE [LARGE SCALE GENOMIC DNA]</scope>
    <source>
        <strain evidence="10 11">106R</strain>
    </source>
</reference>
<reference evidence="10 11" key="1">
    <citation type="submission" date="2019-06" db="EMBL/GenBank/DDBJ databases">
        <authorList>
            <person name="Deangelis K."/>
            <person name="Huntemann M."/>
            <person name="Clum A."/>
            <person name="Pillay M."/>
            <person name="Palaniappan K."/>
            <person name="Varghese N."/>
            <person name="Mikhailova N."/>
            <person name="Stamatis D."/>
            <person name="Reddy T."/>
            <person name="Daum C."/>
            <person name="Shapiro N."/>
            <person name="Ivanova N."/>
            <person name="Kyrpides N."/>
            <person name="Woyke T."/>
        </authorList>
    </citation>
    <scope>NUCLEOTIDE SEQUENCE [LARGE SCALE GENOMIC DNA]</scope>
    <source>
        <strain evidence="10 11">106R</strain>
    </source>
</reference>
<evidence type="ECO:0000259" key="8">
    <source>
        <dbReference type="PROSITE" id="PS50893"/>
    </source>
</evidence>
<evidence type="ECO:0000313" key="10">
    <source>
        <dbReference type="EMBL" id="TQI86458.1"/>
    </source>
</evidence>
<feature type="transmembrane region" description="Helical" evidence="7">
    <location>
        <begin position="172"/>
        <end position="194"/>
    </location>
</feature>
<feature type="domain" description="ABC transmembrane type-1" evidence="9">
    <location>
        <begin position="174"/>
        <end position="453"/>
    </location>
</feature>